<dbReference type="InterPro" id="IPR004638">
    <property type="entry name" value="EmrB-like"/>
</dbReference>
<dbReference type="RefSeq" id="WP_380584592.1">
    <property type="nucleotide sequence ID" value="NZ_JBHSQJ010000072.1"/>
</dbReference>
<feature type="transmembrane region" description="Helical" evidence="9">
    <location>
        <begin position="317"/>
        <end position="336"/>
    </location>
</feature>
<dbReference type="Pfam" id="PF07690">
    <property type="entry name" value="MFS_1"/>
    <property type="match status" value="1"/>
</dbReference>
<evidence type="ECO:0000313" key="11">
    <source>
        <dbReference type="EMBL" id="MFC5909102.1"/>
    </source>
</evidence>
<dbReference type="InterPro" id="IPR020846">
    <property type="entry name" value="MFS_dom"/>
</dbReference>
<keyword evidence="12" id="KW-1185">Reference proteome</keyword>
<feature type="transmembrane region" description="Helical" evidence="9">
    <location>
        <begin position="288"/>
        <end position="311"/>
    </location>
</feature>
<dbReference type="PROSITE" id="PS50850">
    <property type="entry name" value="MFS"/>
    <property type="match status" value="1"/>
</dbReference>
<dbReference type="PROSITE" id="PS00216">
    <property type="entry name" value="SUGAR_TRANSPORT_1"/>
    <property type="match status" value="1"/>
</dbReference>
<dbReference type="EMBL" id="JBHSQJ010000072">
    <property type="protein sequence ID" value="MFC5909102.1"/>
    <property type="molecule type" value="Genomic_DNA"/>
</dbReference>
<feature type="transmembrane region" description="Helical" evidence="9">
    <location>
        <begin position="68"/>
        <end position="85"/>
    </location>
</feature>
<feature type="transmembrane region" description="Helical" evidence="9">
    <location>
        <begin position="244"/>
        <end position="267"/>
    </location>
</feature>
<comment type="subcellular location">
    <subcellularLocation>
        <location evidence="1">Cell membrane</location>
        <topology evidence="1">Multi-pass membrane protein</topology>
    </subcellularLocation>
</comment>
<feature type="transmembrane region" description="Helical" evidence="9">
    <location>
        <begin position="97"/>
        <end position="116"/>
    </location>
</feature>
<evidence type="ECO:0000256" key="2">
    <source>
        <dbReference type="ARBA" id="ARBA00022448"/>
    </source>
</evidence>
<feature type="transmembrane region" description="Helical" evidence="9">
    <location>
        <begin position="468"/>
        <end position="492"/>
    </location>
</feature>
<protein>
    <submittedName>
        <fullName evidence="11">MFS transporter</fullName>
    </submittedName>
</protein>
<feature type="transmembrane region" description="Helical" evidence="9">
    <location>
        <begin position="188"/>
        <end position="206"/>
    </location>
</feature>
<dbReference type="PANTHER" id="PTHR42718:SF46">
    <property type="entry name" value="BLR6921 PROTEIN"/>
    <property type="match status" value="1"/>
</dbReference>
<evidence type="ECO:0000256" key="8">
    <source>
        <dbReference type="SAM" id="MobiDB-lite"/>
    </source>
</evidence>
<keyword evidence="3" id="KW-1003">Cell membrane</keyword>
<accession>A0ABW1G4J9</accession>
<evidence type="ECO:0000256" key="5">
    <source>
        <dbReference type="ARBA" id="ARBA00022989"/>
    </source>
</evidence>
<comment type="caution">
    <text evidence="11">The sequence shown here is derived from an EMBL/GenBank/DDBJ whole genome shotgun (WGS) entry which is preliminary data.</text>
</comment>
<keyword evidence="2" id="KW-0813">Transport</keyword>
<dbReference type="InterPro" id="IPR005829">
    <property type="entry name" value="Sugar_transporter_CS"/>
</dbReference>
<feature type="transmembrane region" description="Helical" evidence="9">
    <location>
        <begin position="218"/>
        <end position="238"/>
    </location>
</feature>
<dbReference type="InterPro" id="IPR011701">
    <property type="entry name" value="MFS"/>
</dbReference>
<feature type="transmembrane region" description="Helical" evidence="9">
    <location>
        <begin position="122"/>
        <end position="145"/>
    </location>
</feature>
<dbReference type="SUPFAM" id="SSF103473">
    <property type="entry name" value="MFS general substrate transporter"/>
    <property type="match status" value="1"/>
</dbReference>
<feature type="region of interest" description="Disordered" evidence="8">
    <location>
        <begin position="1"/>
        <end position="20"/>
    </location>
</feature>
<sequence length="520" mass="53971">MPETPADKAPTLDKADRTAASPALDPQRWKALAFIAIAQLMVVLDATVVNIALPHAQADLHISDSNRQWVITAYSLAFGGLLLFGGRVADLWGRKRAFIIGLVGFALASALGGAAVNTGMLLGARALQGVFGALLAPAALSLLAVTFTEAKERATAFGIFGAIAGAGGAVGLLLGGVLTQYVNWRWSLYVNIVFAIVAVLGAVAFIHEREDQRNRNKLDIPGVLLATSGLVALVYGFTKAEEDGWGSGVTIGLFVASAVLLAAFVFVESKVKAPLLPLRVVANRNRGGVYLGLGLAVIGMFGLFLFLTYYLQWVKGYSPVMTGVAFLPMVVGMITGSTQIGARLMNRLPARLLMGPGLFVAAIGMLLLTQMKVDSSYWTLILPAELLLGLGMGTSFMPAMSLATYKVQPQDAGVASAMINTSQQVGGSIGTALLNTIAASATTTWIAAHVASPAAADKVLFAKEAAVHGYSVAIWWAVGIMVAASLIVAVFVNAGSHDAAAAAAAEGEGAEDVAIPVIAH</sequence>
<organism evidence="11 12">
    <name type="scientific">Streptacidiphilus monticola</name>
    <dbReference type="NCBI Taxonomy" id="2161674"/>
    <lineage>
        <taxon>Bacteria</taxon>
        <taxon>Bacillati</taxon>
        <taxon>Actinomycetota</taxon>
        <taxon>Actinomycetes</taxon>
        <taxon>Kitasatosporales</taxon>
        <taxon>Streptomycetaceae</taxon>
        <taxon>Streptacidiphilus</taxon>
    </lineage>
</organism>
<evidence type="ECO:0000313" key="12">
    <source>
        <dbReference type="Proteomes" id="UP001596174"/>
    </source>
</evidence>
<feature type="transmembrane region" description="Helical" evidence="9">
    <location>
        <begin position="31"/>
        <end position="53"/>
    </location>
</feature>
<dbReference type="PRINTS" id="PR01036">
    <property type="entry name" value="TCRTETB"/>
</dbReference>
<feature type="domain" description="Major facilitator superfamily (MFS) profile" evidence="10">
    <location>
        <begin position="31"/>
        <end position="497"/>
    </location>
</feature>
<keyword evidence="4 9" id="KW-0812">Transmembrane</keyword>
<evidence type="ECO:0000256" key="7">
    <source>
        <dbReference type="ARBA" id="ARBA00023251"/>
    </source>
</evidence>
<feature type="transmembrane region" description="Helical" evidence="9">
    <location>
        <begin position="425"/>
        <end position="448"/>
    </location>
</feature>
<feature type="transmembrane region" description="Helical" evidence="9">
    <location>
        <begin position="348"/>
        <end position="368"/>
    </location>
</feature>
<keyword evidence="5 9" id="KW-1133">Transmembrane helix</keyword>
<dbReference type="CDD" id="cd17321">
    <property type="entry name" value="MFS_MMR_MDR_like"/>
    <property type="match status" value="1"/>
</dbReference>
<gene>
    <name evidence="11" type="ORF">ACFP3V_18005</name>
</gene>
<feature type="transmembrane region" description="Helical" evidence="9">
    <location>
        <begin position="157"/>
        <end position="182"/>
    </location>
</feature>
<evidence type="ECO:0000256" key="4">
    <source>
        <dbReference type="ARBA" id="ARBA00022692"/>
    </source>
</evidence>
<reference evidence="12" key="1">
    <citation type="journal article" date="2019" name="Int. J. Syst. Evol. Microbiol.">
        <title>The Global Catalogue of Microorganisms (GCM) 10K type strain sequencing project: providing services to taxonomists for standard genome sequencing and annotation.</title>
        <authorList>
            <consortium name="The Broad Institute Genomics Platform"/>
            <consortium name="The Broad Institute Genome Sequencing Center for Infectious Disease"/>
            <person name="Wu L."/>
            <person name="Ma J."/>
        </authorList>
    </citation>
    <scope>NUCLEOTIDE SEQUENCE [LARGE SCALE GENOMIC DNA]</scope>
    <source>
        <strain evidence="12">JCM 4816</strain>
    </source>
</reference>
<name>A0ABW1G4J9_9ACTN</name>
<dbReference type="Gene3D" id="1.20.1720.10">
    <property type="entry name" value="Multidrug resistance protein D"/>
    <property type="match status" value="1"/>
</dbReference>
<feature type="transmembrane region" description="Helical" evidence="9">
    <location>
        <begin position="380"/>
        <end position="405"/>
    </location>
</feature>
<proteinExistence type="predicted"/>
<dbReference type="PANTHER" id="PTHR42718">
    <property type="entry name" value="MAJOR FACILITATOR SUPERFAMILY MULTIDRUG TRANSPORTER MFSC"/>
    <property type="match status" value="1"/>
</dbReference>
<keyword evidence="6 9" id="KW-0472">Membrane</keyword>
<dbReference type="InterPro" id="IPR036259">
    <property type="entry name" value="MFS_trans_sf"/>
</dbReference>
<dbReference type="NCBIfam" id="TIGR00711">
    <property type="entry name" value="efflux_EmrB"/>
    <property type="match status" value="1"/>
</dbReference>
<evidence type="ECO:0000256" key="6">
    <source>
        <dbReference type="ARBA" id="ARBA00023136"/>
    </source>
</evidence>
<evidence type="ECO:0000256" key="9">
    <source>
        <dbReference type="SAM" id="Phobius"/>
    </source>
</evidence>
<dbReference type="Proteomes" id="UP001596174">
    <property type="component" value="Unassembled WGS sequence"/>
</dbReference>
<keyword evidence="7" id="KW-0046">Antibiotic resistance</keyword>
<evidence type="ECO:0000259" key="10">
    <source>
        <dbReference type="PROSITE" id="PS50850"/>
    </source>
</evidence>
<dbReference type="Gene3D" id="1.20.1250.20">
    <property type="entry name" value="MFS general substrate transporter like domains"/>
    <property type="match status" value="1"/>
</dbReference>
<evidence type="ECO:0000256" key="1">
    <source>
        <dbReference type="ARBA" id="ARBA00004651"/>
    </source>
</evidence>
<evidence type="ECO:0000256" key="3">
    <source>
        <dbReference type="ARBA" id="ARBA00022475"/>
    </source>
</evidence>